<protein>
    <submittedName>
        <fullName evidence="2">Uncharacterized protein</fullName>
    </submittedName>
</protein>
<reference evidence="2 3" key="1">
    <citation type="submission" date="2024-11" db="EMBL/GenBank/DDBJ databases">
        <title>Chromosome-level genome assembly of the freshwater bivalve Anodonta woodiana.</title>
        <authorList>
            <person name="Chen X."/>
        </authorList>
    </citation>
    <scope>NUCLEOTIDE SEQUENCE [LARGE SCALE GENOMIC DNA]</scope>
    <source>
        <strain evidence="2">MN2024</strain>
        <tissue evidence="2">Gills</tissue>
    </source>
</reference>
<feature type="compositionally biased region" description="Basic and acidic residues" evidence="1">
    <location>
        <begin position="64"/>
        <end position="75"/>
    </location>
</feature>
<keyword evidence="3" id="KW-1185">Reference proteome</keyword>
<dbReference type="EMBL" id="JBJQND010000017">
    <property type="protein sequence ID" value="KAL3842614.1"/>
    <property type="molecule type" value="Genomic_DNA"/>
</dbReference>
<gene>
    <name evidence="2" type="ORF">ACJMK2_020607</name>
</gene>
<accession>A0ABD3TZQ5</accession>
<sequence length="232" mass="26561">MGFRVRSWYRNCERHMKCPSRNKFGHGPWDCPLNKVTQPKTTPSATTTDKSMSYAEVTKTTPRQPDKSQQDKWHEIITPNKSSRIQVSQVTTPIETSNPFEALTIEDFVTSNIPSEQPVPIRTSTPKGKRTNKNKKMRSPVSGEQETPMTQKPRKHKLEDSLQGEPLEATVISEPTSTGTQLITQQETQEMPTTWTKKEPHRHSRKIKKTPQKNKTKKNNKKKTPDQEEGTI</sequence>
<evidence type="ECO:0000313" key="2">
    <source>
        <dbReference type="EMBL" id="KAL3842614.1"/>
    </source>
</evidence>
<proteinExistence type="predicted"/>
<feature type="compositionally biased region" description="Low complexity" evidence="1">
    <location>
        <begin position="37"/>
        <end position="51"/>
    </location>
</feature>
<feature type="region of interest" description="Disordered" evidence="1">
    <location>
        <begin position="35"/>
        <end position="79"/>
    </location>
</feature>
<evidence type="ECO:0000313" key="3">
    <source>
        <dbReference type="Proteomes" id="UP001634394"/>
    </source>
</evidence>
<feature type="region of interest" description="Disordered" evidence="1">
    <location>
        <begin position="114"/>
        <end position="232"/>
    </location>
</feature>
<comment type="caution">
    <text evidence="2">The sequence shown here is derived from an EMBL/GenBank/DDBJ whole genome shotgun (WGS) entry which is preliminary data.</text>
</comment>
<dbReference type="AlphaFoldDB" id="A0ABD3TZQ5"/>
<dbReference type="Proteomes" id="UP001634394">
    <property type="component" value="Unassembled WGS sequence"/>
</dbReference>
<feature type="compositionally biased region" description="Basic residues" evidence="1">
    <location>
        <begin position="199"/>
        <end position="222"/>
    </location>
</feature>
<feature type="compositionally biased region" description="Basic residues" evidence="1">
    <location>
        <begin position="127"/>
        <end position="138"/>
    </location>
</feature>
<name>A0ABD3TZQ5_SINWO</name>
<organism evidence="2 3">
    <name type="scientific">Sinanodonta woodiana</name>
    <name type="common">Chinese pond mussel</name>
    <name type="synonym">Anodonta woodiana</name>
    <dbReference type="NCBI Taxonomy" id="1069815"/>
    <lineage>
        <taxon>Eukaryota</taxon>
        <taxon>Metazoa</taxon>
        <taxon>Spiralia</taxon>
        <taxon>Lophotrochozoa</taxon>
        <taxon>Mollusca</taxon>
        <taxon>Bivalvia</taxon>
        <taxon>Autobranchia</taxon>
        <taxon>Heteroconchia</taxon>
        <taxon>Palaeoheterodonta</taxon>
        <taxon>Unionida</taxon>
        <taxon>Unionoidea</taxon>
        <taxon>Unionidae</taxon>
        <taxon>Unioninae</taxon>
        <taxon>Sinanodonta</taxon>
    </lineage>
</organism>
<evidence type="ECO:0000256" key="1">
    <source>
        <dbReference type="SAM" id="MobiDB-lite"/>
    </source>
</evidence>
<feature type="compositionally biased region" description="Polar residues" evidence="1">
    <location>
        <begin position="173"/>
        <end position="195"/>
    </location>
</feature>